<evidence type="ECO:0000313" key="1">
    <source>
        <dbReference type="EMBL" id="RIA47157.1"/>
    </source>
</evidence>
<reference evidence="1 2" key="1">
    <citation type="submission" date="2018-08" db="EMBL/GenBank/DDBJ databases">
        <title>Genomic Encyclopedia of Type Strains, Phase IV (KMG-IV): sequencing the most valuable type-strain genomes for metagenomic binning, comparative biology and taxonomic classification.</title>
        <authorList>
            <person name="Goeker M."/>
        </authorList>
    </citation>
    <scope>NUCLEOTIDE SEQUENCE [LARGE SCALE GENOMIC DNA]</scope>
    <source>
        <strain evidence="1 2">DSM 25527</strain>
    </source>
</reference>
<gene>
    <name evidence="1" type="ORF">DFR49_1726</name>
</gene>
<protein>
    <submittedName>
        <fullName evidence="1">Uncharacterized protein</fullName>
    </submittedName>
</protein>
<dbReference type="RefSeq" id="WP_119035152.1">
    <property type="nucleotide sequence ID" value="NZ_QXDC01000002.1"/>
</dbReference>
<comment type="caution">
    <text evidence="1">The sequence shown here is derived from an EMBL/GenBank/DDBJ whole genome shotgun (WGS) entry which is preliminary data.</text>
</comment>
<sequence>MMATTNPHVDLVRPSRDGDQFHYAWAARRTLAMLPPDAALVGVSIEGVTPGEGEQVSAGLDAIDVAEYVGSTDLASAARVT</sequence>
<proteinExistence type="predicted"/>
<accession>A0A397PJ15</accession>
<name>A0A397PJ15_9SPHN</name>
<organism evidence="1 2">
    <name type="scientific">Hephaestia caeni</name>
    <dbReference type="NCBI Taxonomy" id="645617"/>
    <lineage>
        <taxon>Bacteria</taxon>
        <taxon>Pseudomonadati</taxon>
        <taxon>Pseudomonadota</taxon>
        <taxon>Alphaproteobacteria</taxon>
        <taxon>Sphingomonadales</taxon>
        <taxon>Sphingomonadaceae</taxon>
        <taxon>Hephaestia</taxon>
    </lineage>
</organism>
<dbReference type="OrthoDB" id="4770405at2"/>
<dbReference type="Proteomes" id="UP000266568">
    <property type="component" value="Unassembled WGS sequence"/>
</dbReference>
<keyword evidence="2" id="KW-1185">Reference proteome</keyword>
<dbReference type="EMBL" id="QXDC01000002">
    <property type="protein sequence ID" value="RIA47157.1"/>
    <property type="molecule type" value="Genomic_DNA"/>
</dbReference>
<dbReference type="AlphaFoldDB" id="A0A397PJ15"/>
<evidence type="ECO:0000313" key="2">
    <source>
        <dbReference type="Proteomes" id="UP000266568"/>
    </source>
</evidence>